<reference evidence="2 3" key="1">
    <citation type="submission" date="2019-09" db="EMBL/GenBank/DDBJ databases">
        <title>Genome sequence of Rhodovastum atsumiense, a diverse member of the Acetobacteraceae family of non-sulfur purple photosynthetic bacteria.</title>
        <authorList>
            <person name="Meyer T."/>
            <person name="Kyndt J."/>
        </authorList>
    </citation>
    <scope>NUCLEOTIDE SEQUENCE [LARGE SCALE GENOMIC DNA]</scope>
    <source>
        <strain evidence="2 3">DSM 21279</strain>
    </source>
</reference>
<dbReference type="EMBL" id="VWPK01000011">
    <property type="protein sequence ID" value="KAA5612538.1"/>
    <property type="molecule type" value="Genomic_DNA"/>
</dbReference>
<evidence type="ECO:0000313" key="2">
    <source>
        <dbReference type="EMBL" id="KAA5612538.1"/>
    </source>
</evidence>
<feature type="transmembrane region" description="Helical" evidence="1">
    <location>
        <begin position="12"/>
        <end position="33"/>
    </location>
</feature>
<evidence type="ECO:0000313" key="3">
    <source>
        <dbReference type="Proteomes" id="UP000325255"/>
    </source>
</evidence>
<keyword evidence="1" id="KW-0812">Transmembrane</keyword>
<dbReference type="OrthoDB" id="7356530at2"/>
<feature type="transmembrane region" description="Helical" evidence="1">
    <location>
        <begin position="87"/>
        <end position="115"/>
    </location>
</feature>
<keyword evidence="1" id="KW-0472">Membrane</keyword>
<dbReference type="AlphaFoldDB" id="A0A5M6IYU1"/>
<dbReference type="Proteomes" id="UP000325255">
    <property type="component" value="Unassembled WGS sequence"/>
</dbReference>
<sequence length="160" mass="18310">MTDITLARALHVVAVVLWIGGVAMVTTILLPVIRRRHAAPERMAQFHVIEHGFARQSRWTTALTGASGFYMAWRLELWDRFAMAEFWWMHAMVLTWAVFTVMLFVLEPLFLDAYLQRAATRRPEATYRRVETLHRVLLGLGLLTVAGAVAGVHGLTFFDW</sequence>
<evidence type="ECO:0008006" key="4">
    <source>
        <dbReference type="Google" id="ProtNLM"/>
    </source>
</evidence>
<comment type="caution">
    <text evidence="2">The sequence shown here is derived from an EMBL/GenBank/DDBJ whole genome shotgun (WGS) entry which is preliminary data.</text>
</comment>
<dbReference type="RefSeq" id="WP_150040353.1">
    <property type="nucleotide sequence ID" value="NZ_OW485601.1"/>
</dbReference>
<evidence type="ECO:0000256" key="1">
    <source>
        <dbReference type="SAM" id="Phobius"/>
    </source>
</evidence>
<protein>
    <recommendedName>
        <fullName evidence="4">Copper resistance protein D domain-containing protein</fullName>
    </recommendedName>
</protein>
<feature type="transmembrane region" description="Helical" evidence="1">
    <location>
        <begin position="136"/>
        <end position="158"/>
    </location>
</feature>
<organism evidence="2 3">
    <name type="scientific">Rhodovastum atsumiense</name>
    <dbReference type="NCBI Taxonomy" id="504468"/>
    <lineage>
        <taxon>Bacteria</taxon>
        <taxon>Pseudomonadati</taxon>
        <taxon>Pseudomonadota</taxon>
        <taxon>Alphaproteobacteria</taxon>
        <taxon>Acetobacterales</taxon>
        <taxon>Acetobacteraceae</taxon>
        <taxon>Rhodovastum</taxon>
    </lineage>
</organism>
<accession>A0A5M6IYU1</accession>
<keyword evidence="3" id="KW-1185">Reference proteome</keyword>
<name>A0A5M6IYU1_9PROT</name>
<feature type="transmembrane region" description="Helical" evidence="1">
    <location>
        <begin position="59"/>
        <end position="75"/>
    </location>
</feature>
<keyword evidence="1" id="KW-1133">Transmembrane helix</keyword>
<proteinExistence type="predicted"/>
<gene>
    <name evidence="2" type="ORF">F1189_08755</name>
</gene>